<protein>
    <submittedName>
        <fullName evidence="1">Uncharacterized protein</fullName>
    </submittedName>
</protein>
<dbReference type="Proteomes" id="UP000257323">
    <property type="component" value="Unassembled WGS sequence"/>
</dbReference>
<dbReference type="Pfam" id="PF13689">
    <property type="entry name" value="DUF4154"/>
    <property type="match status" value="1"/>
</dbReference>
<evidence type="ECO:0000313" key="1">
    <source>
        <dbReference type="EMBL" id="RFT15673.1"/>
    </source>
</evidence>
<dbReference type="AlphaFoldDB" id="A0A3E2BLQ3"/>
<evidence type="ECO:0000313" key="2">
    <source>
        <dbReference type="Proteomes" id="UP000257323"/>
    </source>
</evidence>
<proteinExistence type="predicted"/>
<accession>A0A3E2BLQ3</accession>
<dbReference type="InterPro" id="IPR025293">
    <property type="entry name" value="YfiR/HmsC-like"/>
</dbReference>
<reference evidence="1 2" key="1">
    <citation type="submission" date="2018-08" db="EMBL/GenBank/DDBJ databases">
        <title>Genome analysis of the thermophilic bacterium of the candidate phylum Aminicenantes from deep subsurface aquifer revealed its physiology and ecological role.</title>
        <authorList>
            <person name="Kadnikov V.V."/>
            <person name="Mardanov A.V."/>
            <person name="Beletsky A.V."/>
            <person name="Karnachuk O.V."/>
            <person name="Ravin N.V."/>
        </authorList>
    </citation>
    <scope>NUCLEOTIDE SEQUENCE [LARGE SCALE GENOMIC DNA]</scope>
    <source>
        <strain evidence="1">BY38</strain>
    </source>
</reference>
<sequence length="206" mass="23300">MFLSLVFLLIQPSFSSALSRSDYQPQLQQKYYLNPASELQLLKKLLVFERNWKTSSGEILVIGILYQKSSQISSWALEDWLNLQQSLSPEEFSAEKARLVIQPVDLDSAQPLEKILGDLKVRLLYLTPLELARKPGLLPAVIKTCEKLRVGTLTAVPEYLEAGVALGFVWQKDRYQIVINLEASRAQGLNFSSQFLKLTTVRKTNG</sequence>
<organism evidence="1 2">
    <name type="scientific">Candidatus Saccharicenans subterraneus</name>
    <dbReference type="NCBI Taxonomy" id="2508984"/>
    <lineage>
        <taxon>Bacteria</taxon>
        <taxon>Candidatus Aminicenantota</taxon>
        <taxon>Candidatus Aminicenantia</taxon>
        <taxon>Candidatus Aminicenantales</taxon>
        <taxon>Candidatus Saccharicenantaceae</taxon>
        <taxon>Candidatus Saccharicenans</taxon>
    </lineage>
</organism>
<dbReference type="EMBL" id="QUAH01000007">
    <property type="protein sequence ID" value="RFT15673.1"/>
    <property type="molecule type" value="Genomic_DNA"/>
</dbReference>
<name>A0A3E2BLQ3_9BACT</name>
<comment type="caution">
    <text evidence="1">The sequence shown here is derived from an EMBL/GenBank/DDBJ whole genome shotgun (WGS) entry which is preliminary data.</text>
</comment>
<gene>
    <name evidence="1" type="ORF">OP8BY_0048</name>
</gene>